<organism evidence="1 2">
    <name type="scientific">Spodoptera litura granulovirus</name>
    <dbReference type="NCBI Taxonomy" id="359919"/>
    <lineage>
        <taxon>Viruses</taxon>
        <taxon>Viruses incertae sedis</taxon>
        <taxon>Naldaviricetes</taxon>
        <taxon>Lefavirales</taxon>
        <taxon>Baculoviridae</taxon>
        <taxon>Betabaculovirus</taxon>
        <taxon>Betabaculovirus spliturae</taxon>
    </lineage>
</organism>
<dbReference type="GeneID" id="5184133"/>
<evidence type="ECO:0000313" key="1">
    <source>
        <dbReference type="EMBL" id="ABQ52063.1"/>
    </source>
</evidence>
<dbReference type="KEGG" id="vg:5184133"/>
<keyword evidence="2" id="KW-1185">Reference proteome</keyword>
<dbReference type="Pfam" id="PF10860">
    <property type="entry name" value="DUF2661"/>
    <property type="match status" value="1"/>
</dbReference>
<dbReference type="EMBL" id="DQ288858">
    <property type="protein sequence ID" value="ABQ52063.1"/>
    <property type="molecule type" value="Genomic_DNA"/>
</dbReference>
<dbReference type="RefSeq" id="YP_001257071.1">
    <property type="nucleotide sequence ID" value="NC_009503.1"/>
</dbReference>
<name>A5IZX2_9BBAC</name>
<accession>A5IZX2</accession>
<dbReference type="OrthoDB" id="14008at10239"/>
<gene>
    <name evidence="1" type="primary">orf120</name>
    <name evidence="1" type="ORF">SlGVgp120</name>
</gene>
<dbReference type="Proteomes" id="UP000202782">
    <property type="component" value="Segment"/>
</dbReference>
<evidence type="ECO:0000313" key="2">
    <source>
        <dbReference type="Proteomes" id="UP000202782"/>
    </source>
</evidence>
<sequence length="326" mass="39177">MDKFAIVSVWYHKNEFIYNTKKFPFWHNVLYNSTQYKYYIVHHVESEITLPQCENIQFVSFDEVCPRHEMHRLQNVVNKINYMKLMVLFNPNFATEERLLLMDMDCNIVRVDQLRLLRSPLYLEPFFNPICEQLYEYRSSYDAYRNSFDSYVEMYAMLINKRNRFFQPMHGVNVVTDNETNEFFMISQYMNILQLYMCMFHNYPLPHNVCDINIPKCIVLTFSRNHSFSLHNKDDALNLCSDIHTPPVFQDVNCYLRRLISAKDPNKIEEITRILHTLRTFSYNFTSIFASSDIQDSYVNLYGYLVENYGDAFDHLDFIKPVMYIN</sequence>
<proteinExistence type="predicted"/>
<dbReference type="InterPro" id="IPR020387">
    <property type="entry name" value="AcMNPV_Orf112"/>
</dbReference>
<protein>
    <submittedName>
        <fullName evidence="1">Uncharacterized protein</fullName>
    </submittedName>
</protein>
<reference evidence="1 2" key="1">
    <citation type="journal article" date="2008" name="J. Microbiol.">
        <title>Molecular and phylogenetic characterization of Spodoptera litura granulovirus.</title>
        <authorList>
            <person name="Wang Y."/>
            <person name="Choi J.Y."/>
            <person name="Roh J.Y."/>
            <person name="Woo S.D."/>
            <person name="Jin B.R."/>
            <person name="Je Y.H."/>
        </authorList>
    </citation>
    <scope>NUCLEOTIDE SEQUENCE [LARGE SCALE GENOMIC DNA]</scope>
    <source>
        <strain evidence="1">SlGV-K1</strain>
    </source>
</reference>